<reference evidence="2" key="1">
    <citation type="submission" date="2021-05" db="EMBL/GenBank/DDBJ databases">
        <authorList>
            <person name="Alioto T."/>
            <person name="Alioto T."/>
            <person name="Gomez Garrido J."/>
        </authorList>
    </citation>
    <scope>NUCLEOTIDE SEQUENCE</scope>
</reference>
<name>A0A8D8ZHK6_9HEMI</name>
<proteinExistence type="predicted"/>
<accession>A0A8D8ZHK6</accession>
<evidence type="ECO:0000313" key="2">
    <source>
        <dbReference type="EMBL" id="CAG6747785.1"/>
    </source>
</evidence>
<dbReference type="EMBL" id="HBUF01515646">
    <property type="protein sequence ID" value="CAG6747785.1"/>
    <property type="molecule type" value="Transcribed_RNA"/>
</dbReference>
<dbReference type="AlphaFoldDB" id="A0A8D8ZHK6"/>
<keyword evidence="1" id="KW-0812">Transmembrane</keyword>
<sequence length="111" mass="12649">MMSSLDILIGPGTTLVRQNGNTTVIKETRSPNTILYSRVKLFLIDIWPISVENIYPSTAPILLSPRIPSWPMGFLPSHLSTSYLLFSFIFAIFSPFSFYSVVLNLTYTWQR</sequence>
<keyword evidence="1" id="KW-0472">Membrane</keyword>
<protein>
    <submittedName>
        <fullName evidence="2">Uncharacterized protein</fullName>
    </submittedName>
</protein>
<organism evidence="2">
    <name type="scientific">Cacopsylla melanoneura</name>
    <dbReference type="NCBI Taxonomy" id="428564"/>
    <lineage>
        <taxon>Eukaryota</taxon>
        <taxon>Metazoa</taxon>
        <taxon>Ecdysozoa</taxon>
        <taxon>Arthropoda</taxon>
        <taxon>Hexapoda</taxon>
        <taxon>Insecta</taxon>
        <taxon>Pterygota</taxon>
        <taxon>Neoptera</taxon>
        <taxon>Paraneoptera</taxon>
        <taxon>Hemiptera</taxon>
        <taxon>Sternorrhyncha</taxon>
        <taxon>Psylloidea</taxon>
        <taxon>Psyllidae</taxon>
        <taxon>Psyllinae</taxon>
        <taxon>Cacopsylla</taxon>
    </lineage>
</organism>
<keyword evidence="1" id="KW-1133">Transmembrane helix</keyword>
<evidence type="ECO:0000256" key="1">
    <source>
        <dbReference type="SAM" id="Phobius"/>
    </source>
</evidence>
<feature type="transmembrane region" description="Helical" evidence="1">
    <location>
        <begin position="83"/>
        <end position="107"/>
    </location>
</feature>